<evidence type="ECO:0008006" key="4">
    <source>
        <dbReference type="Google" id="ProtNLM"/>
    </source>
</evidence>
<evidence type="ECO:0000313" key="2">
    <source>
        <dbReference type="EMBL" id="EEX70222.1"/>
    </source>
</evidence>
<gene>
    <name evidence="2" type="ORF">MITSMUL_03360</name>
</gene>
<accession>C9KIV9</accession>
<dbReference type="HOGENOM" id="CLU_1407382_0_0_9"/>
<organism evidence="2 3">
    <name type="scientific">Mitsuokella multacida DSM 20544</name>
    <dbReference type="NCBI Taxonomy" id="500635"/>
    <lineage>
        <taxon>Bacteria</taxon>
        <taxon>Bacillati</taxon>
        <taxon>Bacillota</taxon>
        <taxon>Negativicutes</taxon>
        <taxon>Selenomonadales</taxon>
        <taxon>Selenomonadaceae</taxon>
        <taxon>Mitsuokella</taxon>
    </lineage>
</organism>
<evidence type="ECO:0000313" key="3">
    <source>
        <dbReference type="Proteomes" id="UP000003671"/>
    </source>
</evidence>
<comment type="caution">
    <text evidence="2">The sequence shown here is derived from an EMBL/GenBank/DDBJ whole genome shotgun (WGS) entry which is preliminary data.</text>
</comment>
<dbReference type="Proteomes" id="UP000003671">
    <property type="component" value="Unassembled WGS sequence"/>
</dbReference>
<dbReference type="AlphaFoldDB" id="C9KIV9"/>
<protein>
    <recommendedName>
        <fullName evidence="4">DUF5667 domain-containing protein</fullName>
    </recommendedName>
</protein>
<evidence type="ECO:0000256" key="1">
    <source>
        <dbReference type="SAM" id="SignalP"/>
    </source>
</evidence>
<sequence>MLNAGKVVGGVLVLLAVCLPLGSTSSSAAAQPRDAVRPPISVVTDGGDNGLSSAVRAQAALKARIALKYREMAVISDDQYRITQTAIRDNHAHQTPLHTSEMLFSKCMHDGRYSEASIIASLAVLDSNTPVERAHFTLLQAEACLLRQDDLHAIWPLLQQASNDLASAAGTHDDSWQQAKAMLDEMQDALLTN</sequence>
<keyword evidence="3" id="KW-1185">Reference proteome</keyword>
<keyword evidence="1" id="KW-0732">Signal</keyword>
<feature type="chain" id="PRO_5039557398" description="DUF5667 domain-containing protein" evidence="1">
    <location>
        <begin position="31"/>
        <end position="193"/>
    </location>
</feature>
<dbReference type="EMBL" id="ABWK02000001">
    <property type="protein sequence ID" value="EEX70222.1"/>
    <property type="molecule type" value="Genomic_DNA"/>
</dbReference>
<feature type="signal peptide" evidence="1">
    <location>
        <begin position="1"/>
        <end position="30"/>
    </location>
</feature>
<reference evidence="2" key="1">
    <citation type="submission" date="2009-09" db="EMBL/GenBank/DDBJ databases">
        <authorList>
            <person name="Weinstock G."/>
            <person name="Sodergren E."/>
            <person name="Clifton S."/>
            <person name="Fulton L."/>
            <person name="Fulton B."/>
            <person name="Courtney L."/>
            <person name="Fronick C."/>
            <person name="Harrison M."/>
            <person name="Strong C."/>
            <person name="Farmer C."/>
            <person name="Delahaunty K."/>
            <person name="Markovic C."/>
            <person name="Hall O."/>
            <person name="Minx P."/>
            <person name="Tomlinson C."/>
            <person name="Mitreva M."/>
            <person name="Nelson J."/>
            <person name="Hou S."/>
            <person name="Wollam A."/>
            <person name="Pepin K.H."/>
            <person name="Johnson M."/>
            <person name="Bhonagiri V."/>
            <person name="Nash W.E."/>
            <person name="Warren W."/>
            <person name="Chinwalla A."/>
            <person name="Mardis E.R."/>
            <person name="Wilson R.K."/>
        </authorList>
    </citation>
    <scope>NUCLEOTIDE SEQUENCE [LARGE SCALE GENOMIC DNA]</scope>
    <source>
        <strain evidence="2">DSM 20544</strain>
    </source>
</reference>
<dbReference type="STRING" id="500635.MITSMUL_03360"/>
<proteinExistence type="predicted"/>
<name>C9KIV9_9FIRM</name>
<dbReference type="PATRIC" id="fig|500635.8.peg.262"/>